<dbReference type="InterPro" id="IPR000700">
    <property type="entry name" value="PAS-assoc_C"/>
</dbReference>
<reference evidence="4 5" key="1">
    <citation type="submission" date="2015-09" db="EMBL/GenBank/DDBJ databases">
        <authorList>
            <consortium name="Pathogen Informatics"/>
        </authorList>
    </citation>
    <scope>NUCLEOTIDE SEQUENCE [LARGE SCALE GENOMIC DNA]</scope>
    <source>
        <strain evidence="4 5">2789STDY5608850</strain>
    </source>
</reference>
<dbReference type="PANTHER" id="PTHR46663">
    <property type="entry name" value="DIGUANYLATE CYCLASE DGCT-RELATED"/>
    <property type="match status" value="1"/>
</dbReference>
<dbReference type="PANTHER" id="PTHR46663:SF2">
    <property type="entry name" value="GGDEF DOMAIN-CONTAINING PROTEIN"/>
    <property type="match status" value="1"/>
</dbReference>
<dbReference type="Gene3D" id="3.30.450.20">
    <property type="entry name" value="PAS domain"/>
    <property type="match status" value="2"/>
</dbReference>
<dbReference type="InterPro" id="IPR029787">
    <property type="entry name" value="Nucleotide_cyclase"/>
</dbReference>
<feature type="domain" description="GGDEF" evidence="3">
    <location>
        <begin position="626"/>
        <end position="758"/>
    </location>
</feature>
<feature type="transmembrane region" description="Helical" evidence="1">
    <location>
        <begin position="292"/>
        <end position="313"/>
    </location>
</feature>
<evidence type="ECO:0000259" key="3">
    <source>
        <dbReference type="PROSITE" id="PS50887"/>
    </source>
</evidence>
<dbReference type="RefSeq" id="WP_055655754.1">
    <property type="nucleotide sequence ID" value="NZ_CABIXC010000006.1"/>
</dbReference>
<dbReference type="CDD" id="cd01949">
    <property type="entry name" value="GGDEF"/>
    <property type="match status" value="1"/>
</dbReference>
<proteinExistence type="predicted"/>
<keyword evidence="1" id="KW-0472">Membrane</keyword>
<dbReference type="InterPro" id="IPR000160">
    <property type="entry name" value="GGDEF_dom"/>
</dbReference>
<dbReference type="GO" id="GO:0052621">
    <property type="term" value="F:diguanylate cyclase activity"/>
    <property type="evidence" value="ECO:0007669"/>
    <property type="project" value="UniProtKB-EC"/>
</dbReference>
<evidence type="ECO:0000256" key="1">
    <source>
        <dbReference type="SAM" id="Phobius"/>
    </source>
</evidence>
<dbReference type="InterPro" id="IPR052163">
    <property type="entry name" value="DGC-Regulatory_Protein"/>
</dbReference>
<feature type="domain" description="PAC" evidence="2">
    <location>
        <begin position="403"/>
        <end position="460"/>
    </location>
</feature>
<dbReference type="AlphaFoldDB" id="A0A174ELZ2"/>
<dbReference type="EC" id="2.7.7.65" evidence="4"/>
<dbReference type="CDD" id="cd18773">
    <property type="entry name" value="PDC1_HK_sensor"/>
    <property type="match status" value="1"/>
</dbReference>
<dbReference type="PROSITE" id="PS50113">
    <property type="entry name" value="PAC"/>
    <property type="match status" value="1"/>
</dbReference>
<dbReference type="InterPro" id="IPR043128">
    <property type="entry name" value="Rev_trsase/Diguanyl_cyclase"/>
</dbReference>
<sequence>MKKENSFSRNHVRTVILLVILVLAFIYLFLYDFSIRVDHLMTNMTTEHLADVNDQSQTAVKTELTRVFEEVRYTADFLSETPELTEEARQRVYEQLKEKCGFANIRLVSADGGLYTVGHEALPKSVGGYVEGICRGESGMTDVFLSSVTGQEVFAFYAPVTREKTVEGGIAGIMIVDQMVDMVTTNGFNSGSYSYVLKSDGTVIMQTSHADSLYSGRDYFSFLRSDTDMGVEAVSELQKKMERKEKGVFLFTAANEKRIVYYAPAEINDWYVLTVVPYTVSNWYREHIGKTALYLTLKMLVLFLAQLAVIILWSRKARNIILDSKEALELEKKKLELALLHSTGTTFEYVPKDDSLSFISPPVVKEVEFPTVLNQISTKGAAVGLVAAEDLEKWKMILKRIAEGREPGPLEFAGGTSFSEDTYFRLSVTPVRGGKGEVAKAIGTLEDITEERRIRRRFAQEEQYRAALLSEAVAMWSVDLVRQQVMACTIHGKDWLEGGKGFLYSGRFIENMCRYIHPADHDRIAGQMQANRMLAAYYTGEREQKELFRATYPGSEDYKWMTCTISLLTEPVSGNPVAFAYVRDVDEETKRKMELMYSSERDPLTGLYNRRNIEEKVEQALKNEDSLSCLIMLDLDGFKEINDKYGHQEGDAVLKKMARILSGAFRSDDFIARFGGDEFIVFLDHIPNCECASFRAEEVRRQVYALTLNGEERIVSISIGIAFGPRDGNTFELLYKHADEALYMAKGRGKNQIAFYGEEEELMILERPD</sequence>
<dbReference type="CDD" id="cd12912">
    <property type="entry name" value="PDC2_MCP_like"/>
    <property type="match status" value="1"/>
</dbReference>
<dbReference type="EMBL" id="CYZE01000006">
    <property type="protein sequence ID" value="CUO39052.1"/>
    <property type="molecule type" value="Genomic_DNA"/>
</dbReference>
<keyword evidence="4" id="KW-0808">Transferase</keyword>
<name>A0A174ELZ2_9FIRM</name>
<feature type="transmembrane region" description="Helical" evidence="1">
    <location>
        <begin position="12"/>
        <end position="31"/>
    </location>
</feature>
<evidence type="ECO:0000259" key="2">
    <source>
        <dbReference type="PROSITE" id="PS50113"/>
    </source>
</evidence>
<protein>
    <submittedName>
        <fullName evidence="4">Signaling protein</fullName>
        <ecNumber evidence="4">2.7.7.65</ecNumber>
    </submittedName>
</protein>
<evidence type="ECO:0000313" key="4">
    <source>
        <dbReference type="EMBL" id="CUO39052.1"/>
    </source>
</evidence>
<dbReference type="Proteomes" id="UP000095651">
    <property type="component" value="Unassembled WGS sequence"/>
</dbReference>
<dbReference type="SMART" id="SM00267">
    <property type="entry name" value="GGDEF"/>
    <property type="match status" value="1"/>
</dbReference>
<dbReference type="Pfam" id="PF00990">
    <property type="entry name" value="GGDEF"/>
    <property type="match status" value="1"/>
</dbReference>
<dbReference type="NCBIfam" id="TIGR00254">
    <property type="entry name" value="GGDEF"/>
    <property type="match status" value="1"/>
</dbReference>
<keyword evidence="1" id="KW-1133">Transmembrane helix</keyword>
<dbReference type="PROSITE" id="PS50887">
    <property type="entry name" value="GGDEF"/>
    <property type="match status" value="1"/>
</dbReference>
<dbReference type="SUPFAM" id="SSF55073">
    <property type="entry name" value="Nucleotide cyclase"/>
    <property type="match status" value="1"/>
</dbReference>
<dbReference type="Gene3D" id="3.30.70.270">
    <property type="match status" value="1"/>
</dbReference>
<evidence type="ECO:0000313" key="5">
    <source>
        <dbReference type="Proteomes" id="UP000095651"/>
    </source>
</evidence>
<accession>A0A174ELZ2</accession>
<gene>
    <name evidence="4" type="primary">ydaM</name>
    <name evidence="4" type="ORF">ERS852407_02656</name>
</gene>
<organism evidence="4 5">
    <name type="scientific">Hungatella hathewayi</name>
    <dbReference type="NCBI Taxonomy" id="154046"/>
    <lineage>
        <taxon>Bacteria</taxon>
        <taxon>Bacillati</taxon>
        <taxon>Bacillota</taxon>
        <taxon>Clostridia</taxon>
        <taxon>Lachnospirales</taxon>
        <taxon>Lachnospiraceae</taxon>
        <taxon>Hungatella</taxon>
    </lineage>
</organism>
<dbReference type="FunFam" id="3.30.70.270:FF:000001">
    <property type="entry name" value="Diguanylate cyclase domain protein"/>
    <property type="match status" value="1"/>
</dbReference>
<keyword evidence="1" id="KW-0812">Transmembrane</keyword>
<keyword evidence="4" id="KW-0548">Nucleotidyltransferase</keyword>